<name>A0A508AW16_9GAMM</name>
<dbReference type="GO" id="GO:0008610">
    <property type="term" value="P:lipid biosynthetic process"/>
    <property type="evidence" value="ECO:0007669"/>
    <property type="project" value="TreeGrafter"/>
</dbReference>
<dbReference type="Pfam" id="PF00975">
    <property type="entry name" value="Thioesterase"/>
    <property type="match status" value="1"/>
</dbReference>
<keyword evidence="2" id="KW-0378">Hydrolase</keyword>
<evidence type="ECO:0000259" key="3">
    <source>
        <dbReference type="SMART" id="SM00824"/>
    </source>
</evidence>
<dbReference type="SUPFAM" id="SSF53474">
    <property type="entry name" value="alpha/beta-Hydrolases"/>
    <property type="match status" value="1"/>
</dbReference>
<feature type="domain" description="Thioesterase TesA-like" evidence="3">
    <location>
        <begin position="24"/>
        <end position="220"/>
    </location>
</feature>
<gene>
    <name evidence="4" type="ORF">FKV24_007840</name>
</gene>
<reference evidence="4 5" key="1">
    <citation type="submission" date="2019-10" db="EMBL/GenBank/DDBJ databases">
        <title>Lysobacter alkalisoli sp. nov., isolated from saline-alkaline soil.</title>
        <authorList>
            <person name="Sun J.-Q."/>
        </authorList>
    </citation>
    <scope>NUCLEOTIDE SEQUENCE [LARGE SCALE GENOMIC DNA]</scope>
    <source>
        <strain evidence="4 5">KCTC 42381</strain>
    </source>
</reference>
<evidence type="ECO:0000256" key="2">
    <source>
        <dbReference type="ARBA" id="ARBA00022801"/>
    </source>
</evidence>
<dbReference type="InterPro" id="IPR012223">
    <property type="entry name" value="TEII"/>
</dbReference>
<accession>A0A508AW16</accession>
<evidence type="ECO:0000256" key="1">
    <source>
        <dbReference type="ARBA" id="ARBA00007169"/>
    </source>
</evidence>
<dbReference type="GO" id="GO:0016787">
    <property type="term" value="F:hydrolase activity"/>
    <property type="evidence" value="ECO:0007669"/>
    <property type="project" value="UniProtKB-KW"/>
</dbReference>
<dbReference type="InterPro" id="IPR020802">
    <property type="entry name" value="TesA-like"/>
</dbReference>
<protein>
    <submittedName>
        <fullName evidence="4">Putative thioesterase</fullName>
    </submittedName>
</protein>
<dbReference type="AlphaFoldDB" id="A0A508AW16"/>
<dbReference type="PANTHER" id="PTHR11487:SF0">
    <property type="entry name" value="S-ACYL FATTY ACID SYNTHASE THIOESTERASE, MEDIUM CHAIN"/>
    <property type="match status" value="1"/>
</dbReference>
<dbReference type="InterPro" id="IPR029058">
    <property type="entry name" value="AB_hydrolase_fold"/>
</dbReference>
<comment type="similarity">
    <text evidence="1">Belongs to the thioesterase family.</text>
</comment>
<dbReference type="Gene3D" id="3.40.50.1820">
    <property type="entry name" value="alpha/beta hydrolase"/>
    <property type="match status" value="1"/>
</dbReference>
<sequence>MSKLYGNPWFQVPKPVPNAAIRLFCFPYAGGSASIYDGWGERLADDIEVVAVQYPGRGSRFREPLISRCDNLVTALLREVSPLADKPFAFFGHSNGGLVSYELARALQRHGTSRQVHHFISGHRPIHLARNHQPMHDLPDAAFIDKLAALGGTPRELLESRELLDLFLPVLRADFAISETYAFPGGPLLRGDMSVLYGRDDVDVAEADVMRWAELIDGTIDLQRFDGGHFFVNSCKQRVIDFVANRLRSLPARSMRSRQVA</sequence>
<dbReference type="RefSeq" id="WP_141481983.1">
    <property type="nucleotide sequence ID" value="NZ_VICD02000122.1"/>
</dbReference>
<comment type="caution">
    <text evidence="4">The sequence shown here is derived from an EMBL/GenBank/DDBJ whole genome shotgun (WGS) entry which is preliminary data.</text>
</comment>
<dbReference type="Proteomes" id="UP000320431">
    <property type="component" value="Unassembled WGS sequence"/>
</dbReference>
<dbReference type="InterPro" id="IPR001031">
    <property type="entry name" value="Thioesterase"/>
</dbReference>
<dbReference type="PANTHER" id="PTHR11487">
    <property type="entry name" value="THIOESTERASE"/>
    <property type="match status" value="1"/>
</dbReference>
<evidence type="ECO:0000313" key="4">
    <source>
        <dbReference type="EMBL" id="KAB8191697.1"/>
    </source>
</evidence>
<evidence type="ECO:0000313" key="5">
    <source>
        <dbReference type="Proteomes" id="UP000320431"/>
    </source>
</evidence>
<proteinExistence type="inferred from homology"/>
<organism evidence="4 5">
    <name type="scientific">Marilutibacter maris</name>
    <dbReference type="NCBI Taxonomy" id="1605891"/>
    <lineage>
        <taxon>Bacteria</taxon>
        <taxon>Pseudomonadati</taxon>
        <taxon>Pseudomonadota</taxon>
        <taxon>Gammaproteobacteria</taxon>
        <taxon>Lysobacterales</taxon>
        <taxon>Lysobacteraceae</taxon>
        <taxon>Marilutibacter</taxon>
    </lineage>
</organism>
<dbReference type="EMBL" id="VICD02000122">
    <property type="protein sequence ID" value="KAB8191697.1"/>
    <property type="molecule type" value="Genomic_DNA"/>
</dbReference>
<dbReference type="SMART" id="SM00824">
    <property type="entry name" value="PKS_TE"/>
    <property type="match status" value="1"/>
</dbReference>